<evidence type="ECO:0000256" key="3">
    <source>
        <dbReference type="ARBA" id="ARBA00022475"/>
    </source>
</evidence>
<comment type="caution">
    <text evidence="13">The sequence shown here is derived from an EMBL/GenBank/DDBJ whole genome shotgun (WGS) entry which is preliminary data.</text>
</comment>
<dbReference type="AlphaFoldDB" id="A0A831K3P8"/>
<evidence type="ECO:0000259" key="12">
    <source>
        <dbReference type="Pfam" id="PF12019"/>
    </source>
</evidence>
<feature type="transmembrane region" description="Helical" evidence="11">
    <location>
        <begin position="22"/>
        <end position="44"/>
    </location>
</feature>
<evidence type="ECO:0000256" key="10">
    <source>
        <dbReference type="ARBA" id="ARBA00030775"/>
    </source>
</evidence>
<dbReference type="Pfam" id="PF12019">
    <property type="entry name" value="GspH"/>
    <property type="match status" value="1"/>
</dbReference>
<dbReference type="NCBIfam" id="TIGR02532">
    <property type="entry name" value="IV_pilin_GFxxxE"/>
    <property type="match status" value="1"/>
</dbReference>
<dbReference type="GO" id="GO:0005886">
    <property type="term" value="C:plasma membrane"/>
    <property type="evidence" value="ECO:0007669"/>
    <property type="project" value="UniProtKB-SubCell"/>
</dbReference>
<dbReference type="Proteomes" id="UP000885822">
    <property type="component" value="Unassembled WGS sequence"/>
</dbReference>
<reference evidence="13" key="1">
    <citation type="journal article" date="2020" name="mSystems">
        <title>Genome- and Community-Level Interaction Insights into Carbon Utilization and Element Cycling Functions of Hydrothermarchaeota in Hydrothermal Sediment.</title>
        <authorList>
            <person name="Zhou Z."/>
            <person name="Liu Y."/>
            <person name="Xu W."/>
            <person name="Pan J."/>
            <person name="Luo Z.H."/>
            <person name="Li M."/>
        </authorList>
    </citation>
    <scope>NUCLEOTIDE SEQUENCE [LARGE SCALE GENOMIC DNA]</scope>
    <source>
        <strain evidence="13">HyVt-26</strain>
    </source>
</reference>
<organism evidence="13">
    <name type="scientific">Thiolapillus brandeum</name>
    <dbReference type="NCBI Taxonomy" id="1076588"/>
    <lineage>
        <taxon>Bacteria</taxon>
        <taxon>Pseudomonadati</taxon>
        <taxon>Pseudomonadota</taxon>
        <taxon>Gammaproteobacteria</taxon>
        <taxon>Chromatiales</taxon>
        <taxon>Sedimenticolaceae</taxon>
        <taxon>Thiolapillus</taxon>
    </lineage>
</organism>
<dbReference type="Gene3D" id="3.30.700.10">
    <property type="entry name" value="Glycoprotein, Type 4 Pilin"/>
    <property type="match status" value="1"/>
</dbReference>
<keyword evidence="8 11" id="KW-0472">Membrane</keyword>
<evidence type="ECO:0000256" key="5">
    <source>
        <dbReference type="ARBA" id="ARBA00022519"/>
    </source>
</evidence>
<accession>A0A831K3P8</accession>
<dbReference type="InterPro" id="IPR012902">
    <property type="entry name" value="N_methyl_site"/>
</dbReference>
<keyword evidence="5" id="KW-0997">Cell inner membrane</keyword>
<dbReference type="InterPro" id="IPR045584">
    <property type="entry name" value="Pilin-like"/>
</dbReference>
<evidence type="ECO:0000256" key="4">
    <source>
        <dbReference type="ARBA" id="ARBA00022481"/>
    </source>
</evidence>
<evidence type="ECO:0000256" key="1">
    <source>
        <dbReference type="ARBA" id="ARBA00004377"/>
    </source>
</evidence>
<evidence type="ECO:0000256" key="8">
    <source>
        <dbReference type="ARBA" id="ARBA00023136"/>
    </source>
</evidence>
<evidence type="ECO:0000256" key="7">
    <source>
        <dbReference type="ARBA" id="ARBA00022989"/>
    </source>
</evidence>
<keyword evidence="6 11" id="KW-0812">Transmembrane</keyword>
<keyword evidence="7 11" id="KW-1133">Transmembrane helix</keyword>
<dbReference type="GO" id="GO:0015628">
    <property type="term" value="P:protein secretion by the type II secretion system"/>
    <property type="evidence" value="ECO:0007669"/>
    <property type="project" value="InterPro"/>
</dbReference>
<evidence type="ECO:0000256" key="9">
    <source>
        <dbReference type="ARBA" id="ARBA00025772"/>
    </source>
</evidence>
<dbReference type="PROSITE" id="PS00409">
    <property type="entry name" value="PROKAR_NTER_METHYL"/>
    <property type="match status" value="1"/>
</dbReference>
<evidence type="ECO:0000256" key="11">
    <source>
        <dbReference type="SAM" id="Phobius"/>
    </source>
</evidence>
<gene>
    <name evidence="13" type="primary">gspH</name>
    <name evidence="13" type="ORF">ENG92_03705</name>
</gene>
<name>A0A831K3P8_9GAMM</name>
<protein>
    <recommendedName>
        <fullName evidence="2">Type II secretion system protein H</fullName>
    </recommendedName>
    <alternativeName>
        <fullName evidence="10">General secretion pathway protein H</fullName>
    </alternativeName>
</protein>
<evidence type="ECO:0000313" key="13">
    <source>
        <dbReference type="EMBL" id="HDK38102.1"/>
    </source>
</evidence>
<feature type="domain" description="General secretion pathway GspH" evidence="12">
    <location>
        <begin position="60"/>
        <end position="156"/>
    </location>
</feature>
<dbReference type="GO" id="GO:0015627">
    <property type="term" value="C:type II protein secretion system complex"/>
    <property type="evidence" value="ECO:0007669"/>
    <property type="project" value="InterPro"/>
</dbReference>
<dbReference type="Pfam" id="PF07963">
    <property type="entry name" value="N_methyl"/>
    <property type="match status" value="1"/>
</dbReference>
<keyword evidence="3" id="KW-1003">Cell membrane</keyword>
<comment type="subcellular location">
    <subcellularLocation>
        <location evidence="1">Cell inner membrane</location>
        <topology evidence="1">Single-pass membrane protein</topology>
    </subcellularLocation>
</comment>
<dbReference type="SUPFAM" id="SSF54523">
    <property type="entry name" value="Pili subunits"/>
    <property type="match status" value="1"/>
</dbReference>
<dbReference type="EMBL" id="DRCV01000165">
    <property type="protein sequence ID" value="HDK38102.1"/>
    <property type="molecule type" value="Genomic_DNA"/>
</dbReference>
<sequence>MAVRAVKVKAGISPAGNDLSRITGFTLLELLVVMALAAILMTLVPPMISSSLPGVQLKSAARELAAGLRYARSHALTSHETAALTLDVKKRNFQISGRQKHYSIPDSLHINLLTAESETRGEYVGAIRFFPDGGSTGGRITLSQGERAFGVDVDWLTGRVRILDLEPES</sequence>
<evidence type="ECO:0000256" key="2">
    <source>
        <dbReference type="ARBA" id="ARBA00021549"/>
    </source>
</evidence>
<keyword evidence="4" id="KW-0488">Methylation</keyword>
<evidence type="ECO:0000256" key="6">
    <source>
        <dbReference type="ARBA" id="ARBA00022692"/>
    </source>
</evidence>
<proteinExistence type="inferred from homology"/>
<dbReference type="InterPro" id="IPR022346">
    <property type="entry name" value="T2SS_GspH"/>
</dbReference>
<comment type="similarity">
    <text evidence="9">Belongs to the GSP H family.</text>
</comment>